<dbReference type="Proteomes" id="UP000219331">
    <property type="component" value="Unassembled WGS sequence"/>
</dbReference>
<reference evidence="1 2" key="1">
    <citation type="submission" date="2017-08" db="EMBL/GenBank/DDBJ databases">
        <authorList>
            <person name="de Groot N.N."/>
        </authorList>
    </citation>
    <scope>NUCLEOTIDE SEQUENCE [LARGE SCALE GENOMIC DNA]</scope>
    <source>
        <strain evidence="1 2">USBA 352</strain>
    </source>
</reference>
<sequence>MHLSAPLYRLKREARLLSREAGIPLAAALDRIAAREGHARWSLLAQRVAERSPAALIHPRFRPGEMILVAARPGQGKTLLALELALAAMKAGNRAAVFTLEYVEREVEARLERLGARGALKDLLALDCSDEICSARIMERLQGCAPGTLAVIDYLQILDQRRDTPNLQTQVAELSAFARRSGAVLVFVSQVDRSYDPALKPLPDLADLRLPNPLDLSLFDRAVFLQAGRLRVVQCGGEGK</sequence>
<dbReference type="RefSeq" id="WP_097176100.1">
    <property type="nucleotide sequence ID" value="NZ_OBML01000012.1"/>
</dbReference>
<dbReference type="GO" id="GO:0003678">
    <property type="term" value="F:DNA helicase activity"/>
    <property type="evidence" value="ECO:0007669"/>
    <property type="project" value="InterPro"/>
</dbReference>
<organism evidence="1 2">
    <name type="scientific">Stappia indica</name>
    <dbReference type="NCBI Taxonomy" id="538381"/>
    <lineage>
        <taxon>Bacteria</taxon>
        <taxon>Pseudomonadati</taxon>
        <taxon>Pseudomonadota</taxon>
        <taxon>Alphaproteobacteria</taxon>
        <taxon>Hyphomicrobiales</taxon>
        <taxon>Stappiaceae</taxon>
        <taxon>Stappia</taxon>
    </lineage>
</organism>
<dbReference type="GO" id="GO:0006260">
    <property type="term" value="P:DNA replication"/>
    <property type="evidence" value="ECO:0007669"/>
    <property type="project" value="InterPro"/>
</dbReference>
<dbReference type="GO" id="GO:0005524">
    <property type="term" value="F:ATP binding"/>
    <property type="evidence" value="ECO:0007669"/>
    <property type="project" value="InterPro"/>
</dbReference>
<evidence type="ECO:0000313" key="2">
    <source>
        <dbReference type="Proteomes" id="UP000219331"/>
    </source>
</evidence>
<dbReference type="InterPro" id="IPR027417">
    <property type="entry name" value="P-loop_NTPase"/>
</dbReference>
<protein>
    <submittedName>
        <fullName evidence="1">AAA domain-containing protein</fullName>
    </submittedName>
</protein>
<dbReference type="Pfam" id="PF13481">
    <property type="entry name" value="AAA_25"/>
    <property type="match status" value="1"/>
</dbReference>
<dbReference type="EMBL" id="OBML01000012">
    <property type="protein sequence ID" value="SOC22395.1"/>
    <property type="molecule type" value="Genomic_DNA"/>
</dbReference>
<dbReference type="SUPFAM" id="SSF52540">
    <property type="entry name" value="P-loop containing nucleoside triphosphate hydrolases"/>
    <property type="match status" value="1"/>
</dbReference>
<gene>
    <name evidence="1" type="ORF">SAMN05421512_11259</name>
</gene>
<dbReference type="AlphaFoldDB" id="A0A285TKP5"/>
<evidence type="ECO:0000313" key="1">
    <source>
        <dbReference type="EMBL" id="SOC22395.1"/>
    </source>
</evidence>
<dbReference type="NCBIfam" id="NF004629">
    <property type="entry name" value="PRK05973.1"/>
    <property type="match status" value="1"/>
</dbReference>
<name>A0A285TKP5_9HYPH</name>
<keyword evidence="2" id="KW-1185">Reference proteome</keyword>
<dbReference type="OrthoDB" id="7357206at2"/>
<dbReference type="STRING" id="538381.GCA_001696535_00869"/>
<dbReference type="PANTHER" id="PTHR30153:SF2">
    <property type="entry name" value="REPLICATIVE DNA HELICASE"/>
    <property type="match status" value="1"/>
</dbReference>
<dbReference type="GO" id="GO:0005829">
    <property type="term" value="C:cytosol"/>
    <property type="evidence" value="ECO:0007669"/>
    <property type="project" value="TreeGrafter"/>
</dbReference>
<dbReference type="Gene3D" id="3.40.50.300">
    <property type="entry name" value="P-loop containing nucleotide triphosphate hydrolases"/>
    <property type="match status" value="1"/>
</dbReference>
<proteinExistence type="predicted"/>
<dbReference type="PANTHER" id="PTHR30153">
    <property type="entry name" value="REPLICATIVE DNA HELICASE DNAB"/>
    <property type="match status" value="1"/>
</dbReference>
<accession>A0A285TKP5</accession>